<dbReference type="Gene3D" id="1.20.1250.20">
    <property type="entry name" value="MFS general substrate transporter like domains"/>
    <property type="match status" value="1"/>
</dbReference>
<organism evidence="8 9">
    <name type="scientific">Paenibacillus lautus</name>
    <name type="common">Bacillus lautus</name>
    <dbReference type="NCBI Taxonomy" id="1401"/>
    <lineage>
        <taxon>Bacteria</taxon>
        <taxon>Bacillati</taxon>
        <taxon>Bacillota</taxon>
        <taxon>Bacilli</taxon>
        <taxon>Bacillales</taxon>
        <taxon>Paenibacillaceae</taxon>
        <taxon>Paenibacillus</taxon>
    </lineage>
</organism>
<dbReference type="InterPro" id="IPR020846">
    <property type="entry name" value="MFS_dom"/>
</dbReference>
<evidence type="ECO:0000256" key="4">
    <source>
        <dbReference type="ARBA" id="ARBA00022989"/>
    </source>
</evidence>
<feature type="transmembrane region" description="Helical" evidence="6">
    <location>
        <begin position="370"/>
        <end position="389"/>
    </location>
</feature>
<dbReference type="Pfam" id="PF07690">
    <property type="entry name" value="MFS_1"/>
    <property type="match status" value="1"/>
</dbReference>
<evidence type="ECO:0000256" key="1">
    <source>
        <dbReference type="ARBA" id="ARBA00004651"/>
    </source>
</evidence>
<dbReference type="CDD" id="cd17489">
    <property type="entry name" value="MFS_YfcJ_like"/>
    <property type="match status" value="1"/>
</dbReference>
<feature type="transmembrane region" description="Helical" evidence="6">
    <location>
        <begin position="108"/>
        <end position="130"/>
    </location>
</feature>
<dbReference type="InterPro" id="IPR011701">
    <property type="entry name" value="MFS"/>
</dbReference>
<feature type="transmembrane region" description="Helical" evidence="6">
    <location>
        <begin position="211"/>
        <end position="229"/>
    </location>
</feature>
<evidence type="ECO:0000256" key="3">
    <source>
        <dbReference type="ARBA" id="ARBA00022692"/>
    </source>
</evidence>
<keyword evidence="4 6" id="KW-1133">Transmembrane helix</keyword>
<feature type="transmembrane region" description="Helical" evidence="6">
    <location>
        <begin position="168"/>
        <end position="191"/>
    </location>
</feature>
<feature type="transmembrane region" description="Helical" evidence="6">
    <location>
        <begin position="278"/>
        <end position="297"/>
    </location>
</feature>
<comment type="subcellular location">
    <subcellularLocation>
        <location evidence="1">Cell membrane</location>
        <topology evidence="1">Multi-pass membrane protein</topology>
    </subcellularLocation>
</comment>
<dbReference type="RefSeq" id="WP_076326322.1">
    <property type="nucleotide sequence ID" value="NZ_MRTF01000018.1"/>
</dbReference>
<evidence type="ECO:0000256" key="6">
    <source>
        <dbReference type="SAM" id="Phobius"/>
    </source>
</evidence>
<dbReference type="Proteomes" id="UP000187074">
    <property type="component" value="Unassembled WGS sequence"/>
</dbReference>
<feature type="domain" description="Major facilitator superfamily (MFS) profile" evidence="7">
    <location>
        <begin position="18"/>
        <end position="394"/>
    </location>
</feature>
<gene>
    <name evidence="8" type="ORF">BK123_31835</name>
</gene>
<feature type="transmembrane region" description="Helical" evidence="6">
    <location>
        <begin position="249"/>
        <end position="266"/>
    </location>
</feature>
<dbReference type="InterPro" id="IPR036259">
    <property type="entry name" value="MFS_trans_sf"/>
</dbReference>
<keyword evidence="5 6" id="KW-0472">Membrane</keyword>
<accession>A0A1R1ANC7</accession>
<dbReference type="AlphaFoldDB" id="A0A1R1ANC7"/>
<evidence type="ECO:0000313" key="8">
    <source>
        <dbReference type="EMBL" id="OME87053.1"/>
    </source>
</evidence>
<keyword evidence="3 6" id="KW-0812">Transmembrane</keyword>
<dbReference type="OrthoDB" id="9814001at2"/>
<evidence type="ECO:0000256" key="5">
    <source>
        <dbReference type="ARBA" id="ARBA00023136"/>
    </source>
</evidence>
<dbReference type="GO" id="GO:0022857">
    <property type="term" value="F:transmembrane transporter activity"/>
    <property type="evidence" value="ECO:0007669"/>
    <property type="project" value="InterPro"/>
</dbReference>
<sequence>MGTSTAIEAKLGKLWNKNYIMLLAIGALSYLAFTLASPLIANYAVELGASVSLAGVIVGIFAITALFVGPFGGILTDRTNKKYVMIVATVINGIATLGYSIAPNVEVMIFFRMLHGASISVTNVIILAWTTDFIPKKKMGEGIGYFGISQILATAIGPAIGISSSSHLGTSITFVFAASLYILAALCMFFVSNIKQESSENKAATKSKIGLKDIIAFQILPLSFIAALFQMGNGLASSYMVLLGENRNISGVSIYFIVFALMLLFTRPLSGKLYDKKGLKIILYPALLCGCAEALILGHAYAIWMIILAAVITSFGQGTALPSIQAESIRIIGSERKGLASSTYFIGANIGQGFGPLIGGAIATSFGYSGMFNFSAALMLCGILGYAIYNKKIGSVKI</sequence>
<feature type="transmembrane region" description="Helical" evidence="6">
    <location>
        <begin position="20"/>
        <end position="41"/>
    </location>
</feature>
<evidence type="ECO:0000313" key="9">
    <source>
        <dbReference type="Proteomes" id="UP000187074"/>
    </source>
</evidence>
<reference evidence="8 9" key="1">
    <citation type="submission" date="2016-11" db="EMBL/GenBank/DDBJ databases">
        <title>Paenibacillus species isolates.</title>
        <authorList>
            <person name="Beno S.M."/>
        </authorList>
    </citation>
    <scope>NUCLEOTIDE SEQUENCE [LARGE SCALE GENOMIC DNA]</scope>
    <source>
        <strain evidence="8 9">FSL F4-0100</strain>
    </source>
</reference>
<feature type="transmembrane region" description="Helical" evidence="6">
    <location>
        <begin position="142"/>
        <end position="162"/>
    </location>
</feature>
<dbReference type="PROSITE" id="PS50850">
    <property type="entry name" value="MFS"/>
    <property type="match status" value="1"/>
</dbReference>
<dbReference type="EMBL" id="MRTF01000018">
    <property type="protein sequence ID" value="OME87053.1"/>
    <property type="molecule type" value="Genomic_DNA"/>
</dbReference>
<keyword evidence="2" id="KW-0813">Transport</keyword>
<feature type="transmembrane region" description="Helical" evidence="6">
    <location>
        <begin position="83"/>
        <end position="102"/>
    </location>
</feature>
<evidence type="ECO:0000256" key="2">
    <source>
        <dbReference type="ARBA" id="ARBA00022448"/>
    </source>
</evidence>
<dbReference type="InterPro" id="IPR052714">
    <property type="entry name" value="MFS_Exporter"/>
</dbReference>
<feature type="transmembrane region" description="Helical" evidence="6">
    <location>
        <begin position="303"/>
        <end position="324"/>
    </location>
</feature>
<dbReference type="PANTHER" id="PTHR23531">
    <property type="entry name" value="QUINOLENE RESISTANCE PROTEIN NORA"/>
    <property type="match status" value="1"/>
</dbReference>
<dbReference type="SUPFAM" id="SSF103473">
    <property type="entry name" value="MFS general substrate transporter"/>
    <property type="match status" value="1"/>
</dbReference>
<feature type="transmembrane region" description="Helical" evidence="6">
    <location>
        <begin position="47"/>
        <end position="71"/>
    </location>
</feature>
<name>A0A1R1ANC7_PAELA</name>
<feature type="transmembrane region" description="Helical" evidence="6">
    <location>
        <begin position="344"/>
        <end position="364"/>
    </location>
</feature>
<proteinExistence type="predicted"/>
<dbReference type="PANTHER" id="PTHR23531:SF1">
    <property type="entry name" value="QUINOLENE RESISTANCE PROTEIN NORA"/>
    <property type="match status" value="1"/>
</dbReference>
<evidence type="ECO:0000259" key="7">
    <source>
        <dbReference type="PROSITE" id="PS50850"/>
    </source>
</evidence>
<dbReference type="GO" id="GO:0005886">
    <property type="term" value="C:plasma membrane"/>
    <property type="evidence" value="ECO:0007669"/>
    <property type="project" value="UniProtKB-SubCell"/>
</dbReference>
<protein>
    <submittedName>
        <fullName evidence="8">MFS transporter</fullName>
    </submittedName>
</protein>
<comment type="caution">
    <text evidence="8">The sequence shown here is derived from an EMBL/GenBank/DDBJ whole genome shotgun (WGS) entry which is preliminary data.</text>
</comment>